<name>A7NQL7_ROSCS</name>
<proteinExistence type="predicted"/>
<evidence type="ECO:0000313" key="2">
    <source>
        <dbReference type="Proteomes" id="UP000000263"/>
    </source>
</evidence>
<organism evidence="1 2">
    <name type="scientific">Roseiflexus castenholzii (strain DSM 13941 / HLO8)</name>
    <dbReference type="NCBI Taxonomy" id="383372"/>
    <lineage>
        <taxon>Bacteria</taxon>
        <taxon>Bacillati</taxon>
        <taxon>Chloroflexota</taxon>
        <taxon>Chloroflexia</taxon>
        <taxon>Chloroflexales</taxon>
        <taxon>Roseiflexineae</taxon>
        <taxon>Roseiflexaceae</taxon>
        <taxon>Roseiflexus</taxon>
    </lineage>
</organism>
<sequence length="102" mass="11315">MPRRKRQHPLIKVARAYLSEHQPVLKDAPLRIHMLDGPPGSPRYAVSIEQCGANGCPYDVPPEDAANGRCPIIDCPVRHSVRLLFDRNGKLVNASESGIHWG</sequence>
<dbReference type="EMBL" id="CP000804">
    <property type="protein sequence ID" value="ABU59863.1"/>
    <property type="molecule type" value="Genomic_DNA"/>
</dbReference>
<dbReference type="Proteomes" id="UP000000263">
    <property type="component" value="Chromosome"/>
</dbReference>
<evidence type="ECO:0000313" key="1">
    <source>
        <dbReference type="EMBL" id="ABU59863.1"/>
    </source>
</evidence>
<dbReference type="KEGG" id="rca:Rcas_3825"/>
<dbReference type="RefSeq" id="WP_012122286.1">
    <property type="nucleotide sequence ID" value="NC_009767.1"/>
</dbReference>
<dbReference type="eggNOG" id="ENOG5030T78">
    <property type="taxonomic scope" value="Bacteria"/>
</dbReference>
<dbReference type="OrthoDB" id="162551at2"/>
<dbReference type="HOGENOM" id="CLU_2179145_0_0_0"/>
<reference evidence="1 2" key="1">
    <citation type="submission" date="2007-08" db="EMBL/GenBank/DDBJ databases">
        <title>Complete sequence of Roseiflexus castenholzii DSM 13941.</title>
        <authorList>
            <consortium name="US DOE Joint Genome Institute"/>
            <person name="Copeland A."/>
            <person name="Lucas S."/>
            <person name="Lapidus A."/>
            <person name="Barry K."/>
            <person name="Glavina del Rio T."/>
            <person name="Dalin E."/>
            <person name="Tice H."/>
            <person name="Pitluck S."/>
            <person name="Thompson L.S."/>
            <person name="Brettin T."/>
            <person name="Bruce D."/>
            <person name="Detter J.C."/>
            <person name="Han C."/>
            <person name="Tapia R."/>
            <person name="Schmutz J."/>
            <person name="Larimer F."/>
            <person name="Land M."/>
            <person name="Hauser L."/>
            <person name="Kyrpides N."/>
            <person name="Mikhailova N."/>
            <person name="Bryant D.A."/>
            <person name="Hanada S."/>
            <person name="Tsukatani Y."/>
            <person name="Richardson P."/>
        </authorList>
    </citation>
    <scope>NUCLEOTIDE SEQUENCE [LARGE SCALE GENOMIC DNA]</scope>
    <source>
        <strain evidence="2">DSM 13941 / HLO8</strain>
    </source>
</reference>
<dbReference type="AlphaFoldDB" id="A7NQL7"/>
<dbReference type="STRING" id="383372.Rcas_3825"/>
<accession>A7NQL7</accession>
<keyword evidence="2" id="KW-1185">Reference proteome</keyword>
<protein>
    <submittedName>
        <fullName evidence="1">Uncharacterized protein</fullName>
    </submittedName>
</protein>
<gene>
    <name evidence="1" type="ordered locus">Rcas_3825</name>
</gene>